<sequence length="757" mass="84815">MAYLGLDLKETLIASSIFVVGATIWSIKLLPEALTRLVFVILTNTFYKIRIIGEENIPKEGGALLVSNHLSALDAFFVLASVDRPVRFLLSHKHFAKWWLKPFALAMDAIPVPFDEEPEQVKIALKAAARHLKRGHLVCVFPERQVSRTGMMQPFSDDIQEIMEGQTAPIIPIYLDRVWGTVLSPKGGRYIPRRPQNIPHPMTMLIGKPLPPEASLVQIRRTIRKLGCEAWESRKDDEVPIYLHFIRSVWRAPWALSLVDEHEKKHSRISILSRAISLGRILKNRWLEKKLIGVMLPESLGEVLLNLSISISGKTSINLSSNFDSAALDQIMTSLKPELIITTKDLYQKNFEALEDKEVAFIEDIMSQVKLRHRLSSSVMGLIFPTTTLEKISGSNKSPGIEDILSIQFTSGAMDRPKAVSLSHFNVSSNVESVSQVIPSTSAKDKLLLALDISNSFGYIAMWIGLNHGLPLVFTPSFLDAKTTAKLVKKLKITMLWTTPSILRYYLEHVNPDSFGSLRFVLTAGEKLNEKIASRFKERFGIQPMEGYGTAEMSGIITTNTLDVRLPGIYQQGSQKGSVGQPIPGVMVKVVDPLTFKEVPRGNAGLLLAKGPNLMKGYAMEKDAGHDAFRDGWFITQDVACMDEHDFVTIIDRKTRFLKCGEFFIPFHTIEDLLHEEFDAEPYSFALTSVSDQIKGEKIILVHTQEKLDHMKVNGTLEKNGLFPSNGQFEFLKLNKLPMTNSGKIDFAELKKLAGNH</sequence>
<dbReference type="SMART" id="SM00563">
    <property type="entry name" value="PlsC"/>
    <property type="match status" value="1"/>
</dbReference>
<dbReference type="eggNOG" id="COG0318">
    <property type="taxonomic scope" value="Bacteria"/>
</dbReference>
<dbReference type="OrthoDB" id="9757771at2"/>
<keyword evidence="2" id="KW-0436">Ligase</keyword>
<dbReference type="SUPFAM" id="SSF69593">
    <property type="entry name" value="Glycerol-3-phosphate (1)-acyltransferase"/>
    <property type="match status" value="1"/>
</dbReference>
<dbReference type="SUPFAM" id="SSF56801">
    <property type="entry name" value="Acetyl-CoA synthetase-like"/>
    <property type="match status" value="1"/>
</dbReference>
<evidence type="ECO:0000313" key="5">
    <source>
        <dbReference type="Proteomes" id="UP000031552"/>
    </source>
</evidence>
<dbReference type="Proteomes" id="UP000031552">
    <property type="component" value="Unassembled WGS sequence"/>
</dbReference>
<dbReference type="PANTHER" id="PTHR24096">
    <property type="entry name" value="LONG-CHAIN-FATTY-ACID--COA LIGASE"/>
    <property type="match status" value="1"/>
</dbReference>
<dbReference type="Pfam" id="PF00501">
    <property type="entry name" value="AMP-binding"/>
    <property type="match status" value="1"/>
</dbReference>
<dbReference type="InterPro" id="IPR000873">
    <property type="entry name" value="AMP-dep_synth/lig_dom"/>
</dbReference>
<dbReference type="Pfam" id="PF01553">
    <property type="entry name" value="Acyltransferase"/>
    <property type="match status" value="1"/>
</dbReference>
<evidence type="ECO:0000313" key="4">
    <source>
        <dbReference type="EMBL" id="CDR34302.1"/>
    </source>
</evidence>
<dbReference type="STRING" id="1437425.CSEC_1488"/>
<feature type="domain" description="Phospholipid/glycerol acyltransferase" evidence="3">
    <location>
        <begin position="63"/>
        <end position="178"/>
    </location>
</feature>
<name>A0A090CZA5_9BACT</name>
<gene>
    <name evidence="4" type="primary">aas</name>
    <name evidence="4" type="ORF">CSEC_1488</name>
</gene>
<dbReference type="PANTHER" id="PTHR24096:SF149">
    <property type="entry name" value="AMP-BINDING DOMAIN-CONTAINING PROTEIN-RELATED"/>
    <property type="match status" value="1"/>
</dbReference>
<dbReference type="RefSeq" id="WP_041017848.1">
    <property type="nucleotide sequence ID" value="NZ_CCEJ010000007.1"/>
</dbReference>
<comment type="similarity">
    <text evidence="1">Belongs to the ATP-dependent AMP-binding enzyme family.</text>
</comment>
<dbReference type="eggNOG" id="COG0204">
    <property type="taxonomic scope" value="Bacteria"/>
</dbReference>
<comment type="caution">
    <text evidence="4">The sequence shown here is derived from an EMBL/GenBank/DDBJ whole genome shotgun (WGS) entry which is preliminary data.</text>
</comment>
<evidence type="ECO:0000256" key="1">
    <source>
        <dbReference type="ARBA" id="ARBA00006432"/>
    </source>
</evidence>
<protein>
    <submittedName>
        <fullName evidence="4">Bifunctional protein Aas</fullName>
    </submittedName>
</protein>
<reference evidence="4" key="1">
    <citation type="submission" date="2013-12" db="EMBL/GenBank/DDBJ databases">
        <authorList>
            <person name="Linke B."/>
        </authorList>
    </citation>
    <scope>NUCLEOTIDE SEQUENCE [LARGE SCALE GENOMIC DNA]</scope>
    <source>
        <strain evidence="4">CRIB-18</strain>
    </source>
</reference>
<proteinExistence type="inferred from homology"/>
<dbReference type="GO" id="GO:0016405">
    <property type="term" value="F:CoA-ligase activity"/>
    <property type="evidence" value="ECO:0007669"/>
    <property type="project" value="TreeGrafter"/>
</dbReference>
<evidence type="ECO:0000256" key="2">
    <source>
        <dbReference type="ARBA" id="ARBA00022598"/>
    </source>
</evidence>
<accession>A0A090CZA5</accession>
<dbReference type="AlphaFoldDB" id="A0A090CZA5"/>
<evidence type="ECO:0000259" key="3">
    <source>
        <dbReference type="SMART" id="SM00563"/>
    </source>
</evidence>
<dbReference type="EMBL" id="CCEJ010000007">
    <property type="protein sequence ID" value="CDR34302.1"/>
    <property type="molecule type" value="Genomic_DNA"/>
</dbReference>
<keyword evidence="5" id="KW-1185">Reference proteome</keyword>
<dbReference type="InterPro" id="IPR042099">
    <property type="entry name" value="ANL_N_sf"/>
</dbReference>
<organism evidence="4 5">
    <name type="scientific">Candidatus Criblamydia sequanensis CRIB-18</name>
    <dbReference type="NCBI Taxonomy" id="1437425"/>
    <lineage>
        <taxon>Bacteria</taxon>
        <taxon>Pseudomonadati</taxon>
        <taxon>Chlamydiota</taxon>
        <taxon>Chlamydiia</taxon>
        <taxon>Parachlamydiales</taxon>
        <taxon>Candidatus Criblamydiaceae</taxon>
        <taxon>Candidatus Criblamydia</taxon>
    </lineage>
</organism>
<dbReference type="Gene3D" id="3.40.50.12780">
    <property type="entry name" value="N-terminal domain of ligase-like"/>
    <property type="match status" value="1"/>
</dbReference>
<dbReference type="GO" id="GO:0016746">
    <property type="term" value="F:acyltransferase activity"/>
    <property type="evidence" value="ECO:0007669"/>
    <property type="project" value="InterPro"/>
</dbReference>
<reference evidence="4" key="2">
    <citation type="submission" date="2014-09" db="EMBL/GenBank/DDBJ databases">
        <title>Criblamydia sequanensis harbors a mega-plasmid encoding arsenite resistance.</title>
        <authorList>
            <person name="Bertelli C."/>
            <person name="Goesmann A."/>
            <person name="Greub G."/>
        </authorList>
    </citation>
    <scope>NUCLEOTIDE SEQUENCE [LARGE SCALE GENOMIC DNA]</scope>
    <source>
        <strain evidence="4">CRIB-18</strain>
    </source>
</reference>
<dbReference type="InterPro" id="IPR002123">
    <property type="entry name" value="Plipid/glycerol_acylTrfase"/>
</dbReference>
<dbReference type="CDD" id="cd07989">
    <property type="entry name" value="LPLAT_AGPAT-like"/>
    <property type="match status" value="1"/>
</dbReference>